<keyword evidence="3" id="KW-0276">Fatty acid metabolism</keyword>
<accession>T0YTA6</accession>
<evidence type="ECO:0000256" key="4">
    <source>
        <dbReference type="ARBA" id="ARBA00023098"/>
    </source>
</evidence>
<dbReference type="InterPro" id="IPR045851">
    <property type="entry name" value="AMP-bd_C_sf"/>
</dbReference>
<comment type="similarity">
    <text evidence="1">Belongs to the ATP-dependent AMP-binding enzyme family.</text>
</comment>
<dbReference type="GO" id="GO:0006631">
    <property type="term" value="P:fatty acid metabolic process"/>
    <property type="evidence" value="ECO:0007669"/>
    <property type="project" value="UniProtKB-KW"/>
</dbReference>
<evidence type="ECO:0000256" key="3">
    <source>
        <dbReference type="ARBA" id="ARBA00022832"/>
    </source>
</evidence>
<evidence type="ECO:0000256" key="2">
    <source>
        <dbReference type="ARBA" id="ARBA00022598"/>
    </source>
</evidence>
<reference evidence="6" key="2">
    <citation type="journal article" date="2014" name="ISME J.">
        <title>Microbial stratification in low pH oxic and suboxic macroscopic growths along an acid mine drainage.</title>
        <authorList>
            <person name="Mendez-Garcia C."/>
            <person name="Mesa V."/>
            <person name="Sprenger R.R."/>
            <person name="Richter M."/>
            <person name="Diez M.S."/>
            <person name="Solano J."/>
            <person name="Bargiela R."/>
            <person name="Golyshina O.V."/>
            <person name="Manteca A."/>
            <person name="Ramos J.L."/>
            <person name="Gallego J.R."/>
            <person name="Llorente I."/>
            <person name="Martins Dos Santos V.A."/>
            <person name="Jensen O.N."/>
            <person name="Pelaez A.I."/>
            <person name="Sanchez J."/>
            <person name="Ferrer M."/>
        </authorList>
    </citation>
    <scope>NUCLEOTIDE SEQUENCE</scope>
</reference>
<dbReference type="PANTHER" id="PTHR43859:SF4">
    <property type="entry name" value="BUTANOATE--COA LIGASE AAE1-RELATED"/>
    <property type="match status" value="1"/>
</dbReference>
<name>T0YTA6_9ZZZZ</name>
<sequence length="76" mass="8613">MLEVAAIGVPDEKSGETVKLFVVRKNPALTEAEVRAYAKENLTGYKRPHYIEFRDNLPKTNVGKILRRELRDSAKA</sequence>
<organism evidence="6">
    <name type="scientific">mine drainage metagenome</name>
    <dbReference type="NCBI Taxonomy" id="410659"/>
    <lineage>
        <taxon>unclassified sequences</taxon>
        <taxon>metagenomes</taxon>
        <taxon>ecological metagenomes</taxon>
    </lineage>
</organism>
<feature type="domain" description="AMP-binding enzyme C-terminal" evidence="5">
    <location>
        <begin position="3"/>
        <end position="64"/>
    </location>
</feature>
<proteinExistence type="inferred from homology"/>
<gene>
    <name evidence="6" type="ORF">B1B_15647</name>
</gene>
<dbReference type="AlphaFoldDB" id="T0YTA6"/>
<reference evidence="6" key="1">
    <citation type="submission" date="2013-08" db="EMBL/GenBank/DDBJ databases">
        <authorList>
            <person name="Mendez C."/>
            <person name="Richter M."/>
            <person name="Ferrer M."/>
            <person name="Sanchez J."/>
        </authorList>
    </citation>
    <scope>NUCLEOTIDE SEQUENCE</scope>
</reference>
<evidence type="ECO:0000313" key="6">
    <source>
        <dbReference type="EMBL" id="EQD38816.1"/>
    </source>
</evidence>
<evidence type="ECO:0000259" key="5">
    <source>
        <dbReference type="Pfam" id="PF13193"/>
    </source>
</evidence>
<dbReference type="Gene3D" id="3.30.300.30">
    <property type="match status" value="1"/>
</dbReference>
<dbReference type="SUPFAM" id="SSF56801">
    <property type="entry name" value="Acetyl-CoA synthetase-like"/>
    <property type="match status" value="1"/>
</dbReference>
<dbReference type="Pfam" id="PF13193">
    <property type="entry name" value="AMP-binding_C"/>
    <property type="match status" value="1"/>
</dbReference>
<comment type="caution">
    <text evidence="6">The sequence shown here is derived from an EMBL/GenBank/DDBJ whole genome shotgun (WGS) entry which is preliminary data.</text>
</comment>
<protein>
    <submittedName>
        <fullName evidence="6">Acyl-CoA synthetase</fullName>
    </submittedName>
</protein>
<dbReference type="PANTHER" id="PTHR43859">
    <property type="entry name" value="ACYL-ACTIVATING ENZYME"/>
    <property type="match status" value="1"/>
</dbReference>
<dbReference type="GO" id="GO:0016874">
    <property type="term" value="F:ligase activity"/>
    <property type="evidence" value="ECO:0007669"/>
    <property type="project" value="UniProtKB-KW"/>
</dbReference>
<dbReference type="InterPro" id="IPR025110">
    <property type="entry name" value="AMP-bd_C"/>
</dbReference>
<keyword evidence="2" id="KW-0436">Ligase</keyword>
<keyword evidence="4" id="KW-0443">Lipid metabolism</keyword>
<evidence type="ECO:0000256" key="1">
    <source>
        <dbReference type="ARBA" id="ARBA00006432"/>
    </source>
</evidence>
<dbReference type="EMBL" id="AUZY01010407">
    <property type="protein sequence ID" value="EQD38816.1"/>
    <property type="molecule type" value="Genomic_DNA"/>
</dbReference>